<name>A0AAW1D8L3_9HEMI</name>
<dbReference type="AlphaFoldDB" id="A0AAW1D8L3"/>
<protein>
    <submittedName>
        <fullName evidence="2">Uncharacterized protein</fullName>
    </submittedName>
</protein>
<gene>
    <name evidence="2" type="ORF">O3M35_009363</name>
</gene>
<feature type="transmembrane region" description="Helical" evidence="1">
    <location>
        <begin position="42"/>
        <end position="59"/>
    </location>
</feature>
<evidence type="ECO:0000313" key="3">
    <source>
        <dbReference type="Proteomes" id="UP001461498"/>
    </source>
</evidence>
<organism evidence="2 3">
    <name type="scientific">Rhynocoris fuscipes</name>
    <dbReference type="NCBI Taxonomy" id="488301"/>
    <lineage>
        <taxon>Eukaryota</taxon>
        <taxon>Metazoa</taxon>
        <taxon>Ecdysozoa</taxon>
        <taxon>Arthropoda</taxon>
        <taxon>Hexapoda</taxon>
        <taxon>Insecta</taxon>
        <taxon>Pterygota</taxon>
        <taxon>Neoptera</taxon>
        <taxon>Paraneoptera</taxon>
        <taxon>Hemiptera</taxon>
        <taxon>Heteroptera</taxon>
        <taxon>Panheteroptera</taxon>
        <taxon>Cimicomorpha</taxon>
        <taxon>Reduviidae</taxon>
        <taxon>Harpactorinae</taxon>
        <taxon>Harpactorini</taxon>
        <taxon>Rhynocoris</taxon>
    </lineage>
</organism>
<keyword evidence="1" id="KW-1133">Transmembrane helix</keyword>
<dbReference type="EMBL" id="JAPXFL010000006">
    <property type="protein sequence ID" value="KAK9505272.1"/>
    <property type="molecule type" value="Genomic_DNA"/>
</dbReference>
<evidence type="ECO:0000256" key="1">
    <source>
        <dbReference type="SAM" id="Phobius"/>
    </source>
</evidence>
<dbReference type="Proteomes" id="UP001461498">
    <property type="component" value="Unassembled WGS sequence"/>
</dbReference>
<proteinExistence type="predicted"/>
<sequence length="65" mass="7644">MKAFTFGTTLRRADHIKISNQSDLRILFPPYLKNGFSQLKNFLYSFQMLLNLALFSFWVPSANQR</sequence>
<keyword evidence="3" id="KW-1185">Reference proteome</keyword>
<keyword evidence="1" id="KW-0472">Membrane</keyword>
<reference evidence="2 3" key="1">
    <citation type="submission" date="2022-12" db="EMBL/GenBank/DDBJ databases">
        <title>Chromosome-level genome assembly of true bugs.</title>
        <authorList>
            <person name="Ma L."/>
            <person name="Li H."/>
        </authorList>
    </citation>
    <scope>NUCLEOTIDE SEQUENCE [LARGE SCALE GENOMIC DNA]</scope>
    <source>
        <strain evidence="2">Lab_2022b</strain>
    </source>
</reference>
<evidence type="ECO:0000313" key="2">
    <source>
        <dbReference type="EMBL" id="KAK9505272.1"/>
    </source>
</evidence>
<accession>A0AAW1D8L3</accession>
<comment type="caution">
    <text evidence="2">The sequence shown here is derived from an EMBL/GenBank/DDBJ whole genome shotgun (WGS) entry which is preliminary data.</text>
</comment>
<keyword evidence="1" id="KW-0812">Transmembrane</keyword>